<dbReference type="PIRSF" id="PIRSF006060">
    <property type="entry name" value="AA_transporter"/>
    <property type="match status" value="1"/>
</dbReference>
<reference evidence="7 8" key="1">
    <citation type="submission" date="2024-09" db="EMBL/GenBank/DDBJ databases">
        <authorList>
            <person name="Sun Q."/>
            <person name="Mori K."/>
        </authorList>
    </citation>
    <scope>NUCLEOTIDE SEQUENCE [LARGE SCALE GENOMIC DNA]</scope>
    <source>
        <strain evidence="7 8">JCM 14321</strain>
    </source>
</reference>
<dbReference type="InterPro" id="IPR050367">
    <property type="entry name" value="APC_superfamily"/>
</dbReference>
<evidence type="ECO:0000313" key="7">
    <source>
        <dbReference type="EMBL" id="MFB9643288.1"/>
    </source>
</evidence>
<sequence>MTSPALAAHPTKLRRSLGLWAIVGLGLGYMTPMTVFDTFGYVSDESGGVVPLAYLFALVVMLFTAISYGRMTRVYPSAGSAYTYASETIHPNFGFLVGWTALLDYLLLPLVNALLLRQYFEAFFPDISGWVWVGGYVALITLLNLWSITSTSRVNATLLIFQVVLIVVFIGLAWGALNAGAGNGTPFSIEPLYHANVQIATVVSAATIVCFSFIGFDAITMYTEEAKDANTVPKAIVLSLLIGGALFFVAGWFAQSLFPSVEGLTEGTALPELAFSVGGMLFQILFVAAAVAAVAASSLASHASVSRMLYVMGRNSSGPIGRRMSYVHPRFQTPAVAIVFVGVVSLFAAVADLDFVFSLINFGALIAFTVVNVTVILHFAVRRREVKTAGQIVRNILLPVIGVVLTVLLWVNLSGEAMMYGLIWLAVGLVTLLVMTRFFRRKLRMSLEEDEVIAEGDEGADALLPEDRALLDAADGTSNDK</sequence>
<evidence type="ECO:0000256" key="5">
    <source>
        <dbReference type="ARBA" id="ARBA00023136"/>
    </source>
</evidence>
<comment type="subcellular location">
    <subcellularLocation>
        <location evidence="1">Cell membrane</location>
        <topology evidence="1">Multi-pass membrane protein</topology>
    </subcellularLocation>
</comment>
<feature type="transmembrane region" description="Helical" evidence="6">
    <location>
        <begin position="392"/>
        <end position="411"/>
    </location>
</feature>
<evidence type="ECO:0000313" key="8">
    <source>
        <dbReference type="Proteomes" id="UP001589667"/>
    </source>
</evidence>
<dbReference type="PANTHER" id="PTHR42770">
    <property type="entry name" value="AMINO ACID TRANSPORTER-RELATED"/>
    <property type="match status" value="1"/>
</dbReference>
<keyword evidence="3 6" id="KW-0812">Transmembrane</keyword>
<feature type="transmembrane region" description="Helical" evidence="6">
    <location>
        <begin position="89"/>
        <end position="107"/>
    </location>
</feature>
<keyword evidence="5 6" id="KW-0472">Membrane</keyword>
<feature type="transmembrane region" description="Helical" evidence="6">
    <location>
        <begin position="17"/>
        <end position="36"/>
    </location>
</feature>
<dbReference type="Proteomes" id="UP001589667">
    <property type="component" value="Unassembled WGS sequence"/>
</dbReference>
<feature type="transmembrane region" description="Helical" evidence="6">
    <location>
        <begin position="274"/>
        <end position="300"/>
    </location>
</feature>
<keyword evidence="8" id="KW-1185">Reference proteome</keyword>
<proteinExistence type="predicted"/>
<dbReference type="EMBL" id="JBHMBL010000003">
    <property type="protein sequence ID" value="MFB9643288.1"/>
    <property type="molecule type" value="Genomic_DNA"/>
</dbReference>
<evidence type="ECO:0000256" key="4">
    <source>
        <dbReference type="ARBA" id="ARBA00022989"/>
    </source>
</evidence>
<evidence type="ECO:0000256" key="6">
    <source>
        <dbReference type="SAM" id="Phobius"/>
    </source>
</evidence>
<feature type="transmembrane region" description="Helical" evidence="6">
    <location>
        <begin position="356"/>
        <end position="380"/>
    </location>
</feature>
<dbReference type="RefSeq" id="WP_157425069.1">
    <property type="nucleotide sequence ID" value="NZ_BAAANI010000004.1"/>
</dbReference>
<dbReference type="Pfam" id="PF13520">
    <property type="entry name" value="AA_permease_2"/>
    <property type="match status" value="1"/>
</dbReference>
<dbReference type="Gene3D" id="1.20.1740.10">
    <property type="entry name" value="Amino acid/polyamine transporter I"/>
    <property type="match status" value="1"/>
</dbReference>
<evidence type="ECO:0000256" key="2">
    <source>
        <dbReference type="ARBA" id="ARBA00022475"/>
    </source>
</evidence>
<feature type="transmembrane region" description="Helical" evidence="6">
    <location>
        <begin position="48"/>
        <end position="68"/>
    </location>
</feature>
<organism evidence="7 8">
    <name type="scientific">Agromyces lapidis</name>
    <dbReference type="NCBI Taxonomy" id="279574"/>
    <lineage>
        <taxon>Bacteria</taxon>
        <taxon>Bacillati</taxon>
        <taxon>Actinomycetota</taxon>
        <taxon>Actinomycetes</taxon>
        <taxon>Micrococcales</taxon>
        <taxon>Microbacteriaceae</taxon>
        <taxon>Agromyces</taxon>
    </lineage>
</organism>
<name>A0ABV5SSH2_9MICO</name>
<feature type="transmembrane region" description="Helical" evidence="6">
    <location>
        <begin position="417"/>
        <end position="439"/>
    </location>
</feature>
<feature type="transmembrane region" description="Helical" evidence="6">
    <location>
        <begin position="197"/>
        <end position="223"/>
    </location>
</feature>
<accession>A0ABV5SSH2</accession>
<keyword evidence="4 6" id="KW-1133">Transmembrane helix</keyword>
<evidence type="ECO:0000256" key="3">
    <source>
        <dbReference type="ARBA" id="ARBA00022692"/>
    </source>
</evidence>
<feature type="transmembrane region" description="Helical" evidence="6">
    <location>
        <begin position="158"/>
        <end position="177"/>
    </location>
</feature>
<gene>
    <name evidence="7" type="ORF">ACFFQV_13400</name>
</gene>
<protein>
    <submittedName>
        <fullName evidence="7">APC family permease</fullName>
    </submittedName>
</protein>
<dbReference type="PANTHER" id="PTHR42770:SF8">
    <property type="entry name" value="PUTRESCINE IMPORTER PUUP"/>
    <property type="match status" value="1"/>
</dbReference>
<feature type="transmembrane region" description="Helical" evidence="6">
    <location>
        <begin position="127"/>
        <end position="146"/>
    </location>
</feature>
<evidence type="ECO:0000256" key="1">
    <source>
        <dbReference type="ARBA" id="ARBA00004651"/>
    </source>
</evidence>
<feature type="transmembrane region" description="Helical" evidence="6">
    <location>
        <begin position="331"/>
        <end position="350"/>
    </location>
</feature>
<comment type="caution">
    <text evidence="7">The sequence shown here is derived from an EMBL/GenBank/DDBJ whole genome shotgun (WGS) entry which is preliminary data.</text>
</comment>
<keyword evidence="2" id="KW-1003">Cell membrane</keyword>
<feature type="transmembrane region" description="Helical" evidence="6">
    <location>
        <begin position="235"/>
        <end position="254"/>
    </location>
</feature>
<dbReference type="InterPro" id="IPR002293">
    <property type="entry name" value="AA/rel_permease1"/>
</dbReference>